<dbReference type="OrthoDB" id="7042322at2759"/>
<reference evidence="2 3" key="1">
    <citation type="submission" date="2019-07" db="EMBL/GenBank/DDBJ databases">
        <title>De Novo Assembly of kiwifruit Actinidia rufa.</title>
        <authorList>
            <person name="Sugita-Konishi S."/>
            <person name="Sato K."/>
            <person name="Mori E."/>
            <person name="Abe Y."/>
            <person name="Kisaki G."/>
            <person name="Hamano K."/>
            <person name="Suezawa K."/>
            <person name="Otani M."/>
            <person name="Fukuda T."/>
            <person name="Manabe T."/>
            <person name="Gomi K."/>
            <person name="Tabuchi M."/>
            <person name="Akimitsu K."/>
            <person name="Kataoka I."/>
        </authorList>
    </citation>
    <scope>NUCLEOTIDE SEQUENCE [LARGE SCALE GENOMIC DNA]</scope>
    <source>
        <strain evidence="3">cv. Fuchu</strain>
    </source>
</reference>
<evidence type="ECO:0000313" key="3">
    <source>
        <dbReference type="Proteomes" id="UP000585474"/>
    </source>
</evidence>
<dbReference type="EMBL" id="BJWL01000017">
    <property type="protein sequence ID" value="GFZ05637.1"/>
    <property type="molecule type" value="Genomic_DNA"/>
</dbReference>
<dbReference type="GO" id="GO:0006572">
    <property type="term" value="P:L-tyrosine catabolic process"/>
    <property type="evidence" value="ECO:0007669"/>
    <property type="project" value="TreeGrafter"/>
</dbReference>
<protein>
    <submittedName>
        <fullName evidence="2">Tyrosine transaminase family protein</fullName>
    </submittedName>
</protein>
<dbReference type="SUPFAM" id="SSF53383">
    <property type="entry name" value="PLP-dependent transferases"/>
    <property type="match status" value="1"/>
</dbReference>
<dbReference type="AlphaFoldDB" id="A0A7J0G4F7"/>
<sequence length="125" mass="14141">MYQGAIPQIFAKTTEDFFLNTLNLLREAAETCYDKLKDIPCITCPHKPEGSMFVMVKLNLSLLEGIEDDMEFCIKLVKEESVIILPGVALGLKNWLRITFAIELSSLEDGLARFSAFCSRHSKKH</sequence>
<dbReference type="Gene3D" id="3.90.1150.10">
    <property type="entry name" value="Aspartate Aminotransferase, domain 1"/>
    <property type="match status" value="1"/>
</dbReference>
<evidence type="ECO:0000313" key="2">
    <source>
        <dbReference type="EMBL" id="GFZ05637.1"/>
    </source>
</evidence>
<accession>A0A7J0G4F7</accession>
<dbReference type="Pfam" id="PF00155">
    <property type="entry name" value="Aminotran_1_2"/>
    <property type="match status" value="1"/>
</dbReference>
<proteinExistence type="predicted"/>
<dbReference type="GO" id="GO:0004838">
    <property type="term" value="F:L-tyrosine-2-oxoglutarate transaminase activity"/>
    <property type="evidence" value="ECO:0007669"/>
    <property type="project" value="TreeGrafter"/>
</dbReference>
<gene>
    <name evidence="2" type="ORF">Acr_17g0012090</name>
</gene>
<name>A0A7J0G4F7_9ERIC</name>
<dbReference type="PANTHER" id="PTHR45744:SF11">
    <property type="entry name" value="TYROSINE AMINOTRANSFERASE"/>
    <property type="match status" value="1"/>
</dbReference>
<dbReference type="GO" id="GO:0030170">
    <property type="term" value="F:pyridoxal phosphate binding"/>
    <property type="evidence" value="ECO:0007669"/>
    <property type="project" value="InterPro"/>
</dbReference>
<dbReference type="InterPro" id="IPR004839">
    <property type="entry name" value="Aminotransferase_I/II_large"/>
</dbReference>
<dbReference type="Proteomes" id="UP000585474">
    <property type="component" value="Unassembled WGS sequence"/>
</dbReference>
<keyword evidence="3" id="KW-1185">Reference proteome</keyword>
<organism evidence="2 3">
    <name type="scientific">Actinidia rufa</name>
    <dbReference type="NCBI Taxonomy" id="165716"/>
    <lineage>
        <taxon>Eukaryota</taxon>
        <taxon>Viridiplantae</taxon>
        <taxon>Streptophyta</taxon>
        <taxon>Embryophyta</taxon>
        <taxon>Tracheophyta</taxon>
        <taxon>Spermatophyta</taxon>
        <taxon>Magnoliopsida</taxon>
        <taxon>eudicotyledons</taxon>
        <taxon>Gunneridae</taxon>
        <taxon>Pentapetalae</taxon>
        <taxon>asterids</taxon>
        <taxon>Ericales</taxon>
        <taxon>Actinidiaceae</taxon>
        <taxon>Actinidia</taxon>
    </lineage>
</organism>
<feature type="domain" description="Aminotransferase class I/classII large" evidence="1">
    <location>
        <begin position="20"/>
        <end position="108"/>
    </location>
</feature>
<dbReference type="InterPro" id="IPR015424">
    <property type="entry name" value="PyrdxlP-dep_Trfase"/>
</dbReference>
<dbReference type="FunFam" id="3.90.1150.10:FF:000040">
    <property type="entry name" value="Tyrosine aminotransferase"/>
    <property type="match status" value="1"/>
</dbReference>
<comment type="caution">
    <text evidence="2">The sequence shown here is derived from an EMBL/GenBank/DDBJ whole genome shotgun (WGS) entry which is preliminary data.</text>
</comment>
<dbReference type="PANTHER" id="PTHR45744">
    <property type="entry name" value="TYROSINE AMINOTRANSFERASE"/>
    <property type="match status" value="1"/>
</dbReference>
<evidence type="ECO:0000259" key="1">
    <source>
        <dbReference type="Pfam" id="PF00155"/>
    </source>
</evidence>
<dbReference type="InterPro" id="IPR015422">
    <property type="entry name" value="PyrdxlP-dep_Trfase_small"/>
</dbReference>